<dbReference type="Proteomes" id="UP001239019">
    <property type="component" value="Unassembled WGS sequence"/>
</dbReference>
<dbReference type="Pfam" id="PF02374">
    <property type="entry name" value="ArsA_ATPase"/>
    <property type="match status" value="1"/>
</dbReference>
<evidence type="ECO:0000259" key="4">
    <source>
        <dbReference type="Pfam" id="PF02374"/>
    </source>
</evidence>
<dbReference type="Gene3D" id="3.40.50.300">
    <property type="entry name" value="P-loop containing nucleotide triphosphate hydrolases"/>
    <property type="match status" value="1"/>
</dbReference>
<gene>
    <name evidence="5" type="ORF">RBH19_02860</name>
</gene>
<dbReference type="SUPFAM" id="SSF52540">
    <property type="entry name" value="P-loop containing nucleoside triphosphate hydrolases"/>
    <property type="match status" value="1"/>
</dbReference>
<dbReference type="EMBL" id="JAVDDT010000002">
    <property type="protein sequence ID" value="MDQ2068814.1"/>
    <property type="molecule type" value="Genomic_DNA"/>
</dbReference>
<proteinExistence type="inferred from homology"/>
<dbReference type="CDD" id="cd02035">
    <property type="entry name" value="ArsA"/>
    <property type="match status" value="1"/>
</dbReference>
<dbReference type="NCBIfam" id="TIGR00345">
    <property type="entry name" value="GET3_arsA_TRC40"/>
    <property type="match status" value="1"/>
</dbReference>
<dbReference type="PANTHER" id="PTHR10803:SF3">
    <property type="entry name" value="ATPASE GET3"/>
    <property type="match status" value="1"/>
</dbReference>
<evidence type="ECO:0000256" key="1">
    <source>
        <dbReference type="ARBA" id="ARBA00011040"/>
    </source>
</evidence>
<evidence type="ECO:0000313" key="6">
    <source>
        <dbReference type="Proteomes" id="UP001239019"/>
    </source>
</evidence>
<name>A0ABU0W461_9GAMM</name>
<comment type="caution">
    <text evidence="5">The sequence shown here is derived from an EMBL/GenBank/DDBJ whole genome shotgun (WGS) entry which is preliminary data.</text>
</comment>
<dbReference type="EC" id="7.3.2.7" evidence="3"/>
<comment type="similarity">
    <text evidence="1">Belongs to the arsA ATPase family.</text>
</comment>
<dbReference type="InterPro" id="IPR025723">
    <property type="entry name" value="ArsA/GET3_ATPase-like"/>
</dbReference>
<reference evidence="5 6" key="1">
    <citation type="submission" date="2023-08" db="EMBL/GenBank/DDBJ databases">
        <title>Whole-genome sequencing of halo(alkali)philic microorganisms from hypersaline lakes.</title>
        <authorList>
            <person name="Sorokin D.Y."/>
            <person name="Abbas B."/>
            <person name="Merkel A.Y."/>
        </authorList>
    </citation>
    <scope>NUCLEOTIDE SEQUENCE [LARGE SCALE GENOMIC DNA]</scope>
    <source>
        <strain evidence="5 6">AB-CW4</strain>
    </source>
</reference>
<organism evidence="5 6">
    <name type="scientific">Natronospira bacteriovora</name>
    <dbReference type="NCBI Taxonomy" id="3069753"/>
    <lineage>
        <taxon>Bacteria</taxon>
        <taxon>Pseudomonadati</taxon>
        <taxon>Pseudomonadota</taxon>
        <taxon>Gammaproteobacteria</taxon>
        <taxon>Natronospirales</taxon>
        <taxon>Natronospiraceae</taxon>
        <taxon>Natronospira</taxon>
    </lineage>
</organism>
<evidence type="ECO:0000256" key="2">
    <source>
        <dbReference type="ARBA" id="ARBA00052296"/>
    </source>
</evidence>
<protein>
    <recommendedName>
        <fullName evidence="3">arsenite-transporting ATPase</fullName>
        <ecNumber evidence="3">7.3.2.7</ecNumber>
    </recommendedName>
</protein>
<keyword evidence="6" id="KW-1185">Reference proteome</keyword>
<evidence type="ECO:0000313" key="5">
    <source>
        <dbReference type="EMBL" id="MDQ2068814.1"/>
    </source>
</evidence>
<comment type="catalytic activity">
    <reaction evidence="2">
        <text>arsenite(in) + ATP + H2O = arsenite(out) + ADP + phosphate + H(+)</text>
        <dbReference type="Rhea" id="RHEA:11348"/>
        <dbReference type="ChEBI" id="CHEBI:15377"/>
        <dbReference type="ChEBI" id="CHEBI:15378"/>
        <dbReference type="ChEBI" id="CHEBI:29242"/>
        <dbReference type="ChEBI" id="CHEBI:30616"/>
        <dbReference type="ChEBI" id="CHEBI:43474"/>
        <dbReference type="ChEBI" id="CHEBI:456216"/>
        <dbReference type="EC" id="7.3.2.7"/>
    </reaction>
</comment>
<accession>A0ABU0W461</accession>
<dbReference type="InterPro" id="IPR016300">
    <property type="entry name" value="ATPase_ArsA/GET3"/>
</dbReference>
<dbReference type="InterPro" id="IPR027417">
    <property type="entry name" value="P-loop_NTPase"/>
</dbReference>
<sequence>MPPLPPILFLGGKGGVGKTTLSAALALALAEQGEKVLLLSTDPAHSLADLLEQPLGDRPVEVRPGLFVRELDPEVARRQYLEQVQENIQQFTQPEFLQEAERQIELAGQHPGVMESALFEALCRTLDEIDAWDRIIVDTAPTGHTLHLLTLPASMRAWTEALLSRHGQGQGGPEQARWDRARTVLEQRRALFERSRERLQAPATTAFLLVANDDRLSVLEAERARQTLEQADVAIPCLFINRAEAGTDDLHQRLQARFPGQRLHPIEASKPPPLGLNGLQALSRQLAGVLCLKE</sequence>
<dbReference type="PANTHER" id="PTHR10803">
    <property type="entry name" value="ARSENICAL PUMP-DRIVING ATPASE ARSENITE-TRANSLOCATING ATPASE"/>
    <property type="match status" value="1"/>
</dbReference>
<dbReference type="RefSeq" id="WP_306727314.1">
    <property type="nucleotide sequence ID" value="NZ_JAVDDT010000002.1"/>
</dbReference>
<feature type="domain" description="ArsA/GET3 Anion-transporting ATPase-like" evidence="4">
    <location>
        <begin position="7"/>
        <end position="244"/>
    </location>
</feature>
<evidence type="ECO:0000256" key="3">
    <source>
        <dbReference type="ARBA" id="ARBA00066752"/>
    </source>
</evidence>